<evidence type="ECO:0000256" key="1">
    <source>
        <dbReference type="SAM" id="Phobius"/>
    </source>
</evidence>
<evidence type="ECO:0000313" key="3">
    <source>
        <dbReference type="Proteomes" id="UP001412067"/>
    </source>
</evidence>
<gene>
    <name evidence="2" type="ORF">KSP40_PGU019092</name>
</gene>
<organism evidence="2 3">
    <name type="scientific">Platanthera guangdongensis</name>
    <dbReference type="NCBI Taxonomy" id="2320717"/>
    <lineage>
        <taxon>Eukaryota</taxon>
        <taxon>Viridiplantae</taxon>
        <taxon>Streptophyta</taxon>
        <taxon>Embryophyta</taxon>
        <taxon>Tracheophyta</taxon>
        <taxon>Spermatophyta</taxon>
        <taxon>Magnoliopsida</taxon>
        <taxon>Liliopsida</taxon>
        <taxon>Asparagales</taxon>
        <taxon>Orchidaceae</taxon>
        <taxon>Orchidoideae</taxon>
        <taxon>Orchideae</taxon>
        <taxon>Orchidinae</taxon>
        <taxon>Platanthera</taxon>
    </lineage>
</organism>
<keyword evidence="1" id="KW-0812">Transmembrane</keyword>
<keyword evidence="1" id="KW-0472">Membrane</keyword>
<protein>
    <submittedName>
        <fullName evidence="2">Uncharacterized protein</fullName>
    </submittedName>
</protein>
<accession>A0ABR2MD07</accession>
<comment type="caution">
    <text evidence="2">The sequence shown here is derived from an EMBL/GenBank/DDBJ whole genome shotgun (WGS) entry which is preliminary data.</text>
</comment>
<keyword evidence="3" id="KW-1185">Reference proteome</keyword>
<evidence type="ECO:0000313" key="2">
    <source>
        <dbReference type="EMBL" id="KAK8961762.1"/>
    </source>
</evidence>
<feature type="transmembrane region" description="Helical" evidence="1">
    <location>
        <begin position="12"/>
        <end position="35"/>
    </location>
</feature>
<sequence length="54" mass="6455">MLRSGEYLKMKNCFYFLLNSQCFIVEIAIFFNISFLEMTRRNISWEPSLGRKAP</sequence>
<reference evidence="2 3" key="1">
    <citation type="journal article" date="2022" name="Nat. Plants">
        <title>Genomes of leafy and leafless Platanthera orchids illuminate the evolution of mycoheterotrophy.</title>
        <authorList>
            <person name="Li M.H."/>
            <person name="Liu K.W."/>
            <person name="Li Z."/>
            <person name="Lu H.C."/>
            <person name="Ye Q.L."/>
            <person name="Zhang D."/>
            <person name="Wang J.Y."/>
            <person name="Li Y.F."/>
            <person name="Zhong Z.M."/>
            <person name="Liu X."/>
            <person name="Yu X."/>
            <person name="Liu D.K."/>
            <person name="Tu X.D."/>
            <person name="Liu B."/>
            <person name="Hao Y."/>
            <person name="Liao X.Y."/>
            <person name="Jiang Y.T."/>
            <person name="Sun W.H."/>
            <person name="Chen J."/>
            <person name="Chen Y.Q."/>
            <person name="Ai Y."/>
            <person name="Zhai J.W."/>
            <person name="Wu S.S."/>
            <person name="Zhou Z."/>
            <person name="Hsiao Y.Y."/>
            <person name="Wu W.L."/>
            <person name="Chen Y.Y."/>
            <person name="Lin Y.F."/>
            <person name="Hsu J.L."/>
            <person name="Li C.Y."/>
            <person name="Wang Z.W."/>
            <person name="Zhao X."/>
            <person name="Zhong W.Y."/>
            <person name="Ma X.K."/>
            <person name="Ma L."/>
            <person name="Huang J."/>
            <person name="Chen G.Z."/>
            <person name="Huang M.Z."/>
            <person name="Huang L."/>
            <person name="Peng D.H."/>
            <person name="Luo Y.B."/>
            <person name="Zou S.Q."/>
            <person name="Chen S.P."/>
            <person name="Lan S."/>
            <person name="Tsai W.C."/>
            <person name="Van de Peer Y."/>
            <person name="Liu Z.J."/>
        </authorList>
    </citation>
    <scope>NUCLEOTIDE SEQUENCE [LARGE SCALE GENOMIC DNA]</scope>
    <source>
        <strain evidence="2">Lor288</strain>
    </source>
</reference>
<name>A0ABR2MD07_9ASPA</name>
<proteinExistence type="predicted"/>
<dbReference type="Proteomes" id="UP001412067">
    <property type="component" value="Unassembled WGS sequence"/>
</dbReference>
<keyword evidence="1" id="KW-1133">Transmembrane helix</keyword>
<dbReference type="EMBL" id="JBBWWR010000009">
    <property type="protein sequence ID" value="KAK8961762.1"/>
    <property type="molecule type" value="Genomic_DNA"/>
</dbReference>